<dbReference type="InterPro" id="IPR001387">
    <property type="entry name" value="Cro/C1-type_HTH"/>
</dbReference>
<evidence type="ECO:0000256" key="1">
    <source>
        <dbReference type="ARBA" id="ARBA00023015"/>
    </source>
</evidence>
<name>A0A841SX67_9BACL</name>
<evidence type="ECO:0000256" key="2">
    <source>
        <dbReference type="ARBA" id="ARBA00023125"/>
    </source>
</evidence>
<dbReference type="InterPro" id="IPR010982">
    <property type="entry name" value="Lambda_DNA-bd_dom_sf"/>
</dbReference>
<dbReference type="RefSeq" id="WP_185120461.1">
    <property type="nucleotide sequence ID" value="NZ_JACJVQ010000011.1"/>
</dbReference>
<dbReference type="Pfam" id="PF01381">
    <property type="entry name" value="HTH_3"/>
    <property type="match status" value="1"/>
</dbReference>
<dbReference type="InterPro" id="IPR050807">
    <property type="entry name" value="TransReg_Diox_bact_type"/>
</dbReference>
<reference evidence="5 6" key="1">
    <citation type="submission" date="2020-08" db="EMBL/GenBank/DDBJ databases">
        <title>Cohnella phylogeny.</title>
        <authorList>
            <person name="Dunlap C."/>
        </authorList>
    </citation>
    <scope>NUCLEOTIDE SEQUENCE [LARGE SCALE GENOMIC DNA]</scope>
    <source>
        <strain evidence="5 6">DSM 25241</strain>
    </source>
</reference>
<gene>
    <name evidence="5" type="ORF">H7B67_13980</name>
</gene>
<keyword evidence="1" id="KW-0805">Transcription regulation</keyword>
<dbReference type="CDD" id="cd00093">
    <property type="entry name" value="HTH_XRE"/>
    <property type="match status" value="1"/>
</dbReference>
<dbReference type="GO" id="GO:0005829">
    <property type="term" value="C:cytosol"/>
    <property type="evidence" value="ECO:0007669"/>
    <property type="project" value="TreeGrafter"/>
</dbReference>
<dbReference type="EMBL" id="JACJVQ010000011">
    <property type="protein sequence ID" value="MBB6635226.1"/>
    <property type="molecule type" value="Genomic_DNA"/>
</dbReference>
<organism evidence="5 6">
    <name type="scientific">Cohnella thailandensis</name>
    <dbReference type="NCBI Taxonomy" id="557557"/>
    <lineage>
        <taxon>Bacteria</taxon>
        <taxon>Bacillati</taxon>
        <taxon>Bacillota</taxon>
        <taxon>Bacilli</taxon>
        <taxon>Bacillales</taxon>
        <taxon>Paenibacillaceae</taxon>
        <taxon>Cohnella</taxon>
    </lineage>
</organism>
<dbReference type="SMART" id="SM00530">
    <property type="entry name" value="HTH_XRE"/>
    <property type="match status" value="1"/>
</dbReference>
<keyword evidence="3" id="KW-0804">Transcription</keyword>
<feature type="domain" description="HTH cro/C1-type" evidence="4">
    <location>
        <begin position="12"/>
        <end position="65"/>
    </location>
</feature>
<keyword evidence="6" id="KW-1185">Reference proteome</keyword>
<dbReference type="AlphaFoldDB" id="A0A841SX67"/>
<dbReference type="SUPFAM" id="SSF47413">
    <property type="entry name" value="lambda repressor-like DNA-binding domains"/>
    <property type="match status" value="1"/>
</dbReference>
<dbReference type="Proteomes" id="UP000535838">
    <property type="component" value="Unassembled WGS sequence"/>
</dbReference>
<proteinExistence type="predicted"/>
<dbReference type="GO" id="GO:0003700">
    <property type="term" value="F:DNA-binding transcription factor activity"/>
    <property type="evidence" value="ECO:0007669"/>
    <property type="project" value="TreeGrafter"/>
</dbReference>
<keyword evidence="2" id="KW-0238">DNA-binding</keyword>
<comment type="caution">
    <text evidence="5">The sequence shown here is derived from an EMBL/GenBank/DDBJ whole genome shotgun (WGS) entry which is preliminary data.</text>
</comment>
<evidence type="ECO:0000313" key="6">
    <source>
        <dbReference type="Proteomes" id="UP000535838"/>
    </source>
</evidence>
<evidence type="ECO:0000259" key="4">
    <source>
        <dbReference type="PROSITE" id="PS50943"/>
    </source>
</evidence>
<sequence length="230" mass="26474">MDIQMEFGLRCKQLRARSGMSQEELASRAGLDRTYISSVERGQRNISLSSMEKIASAFHVSLAYLFSEERLSDKPAYQQQDFAVPLSERFKHHLDESNRILSFRIGGLLNEEDTEHMIRTWRTISAQLGDRELRLFYDYRAMKASDSEPAVFSQEIVEKAVRFQNKLTENIKQVVVLCNSEYMVHQMNYVSSASNHPGRSIHLYGNDKDMVGNAYRLLGIRDNGLIRTVI</sequence>
<dbReference type="GO" id="GO:0003677">
    <property type="term" value="F:DNA binding"/>
    <property type="evidence" value="ECO:0007669"/>
    <property type="project" value="UniProtKB-KW"/>
</dbReference>
<dbReference type="PROSITE" id="PS50943">
    <property type="entry name" value="HTH_CROC1"/>
    <property type="match status" value="1"/>
</dbReference>
<dbReference type="Gene3D" id="1.10.260.40">
    <property type="entry name" value="lambda repressor-like DNA-binding domains"/>
    <property type="match status" value="1"/>
</dbReference>
<evidence type="ECO:0000313" key="5">
    <source>
        <dbReference type="EMBL" id="MBB6635226.1"/>
    </source>
</evidence>
<accession>A0A841SX67</accession>
<evidence type="ECO:0000256" key="3">
    <source>
        <dbReference type="ARBA" id="ARBA00023163"/>
    </source>
</evidence>
<dbReference type="PANTHER" id="PTHR46797">
    <property type="entry name" value="HTH-TYPE TRANSCRIPTIONAL REGULATOR"/>
    <property type="match status" value="1"/>
</dbReference>
<protein>
    <submittedName>
        <fullName evidence="5">Helix-turn-helix transcriptional regulator</fullName>
    </submittedName>
</protein>
<dbReference type="PANTHER" id="PTHR46797:SF23">
    <property type="entry name" value="HTH-TYPE TRANSCRIPTIONAL REGULATOR SUTR"/>
    <property type="match status" value="1"/>
</dbReference>